<gene>
    <name evidence="16" type="ORF">CF392_05210</name>
</gene>
<keyword evidence="10 12" id="KW-0472">Membrane</keyword>
<dbReference type="InterPro" id="IPR036942">
    <property type="entry name" value="Beta-barrel_TonB_sf"/>
</dbReference>
<evidence type="ECO:0000256" key="6">
    <source>
        <dbReference type="ARBA" id="ARBA00022729"/>
    </source>
</evidence>
<dbReference type="AlphaFoldDB" id="A0A2A2I5M8"/>
<evidence type="ECO:0000256" key="1">
    <source>
        <dbReference type="ARBA" id="ARBA00004571"/>
    </source>
</evidence>
<dbReference type="Pfam" id="PF00593">
    <property type="entry name" value="TonB_dep_Rec_b-barrel"/>
    <property type="match status" value="1"/>
</dbReference>
<dbReference type="InterPro" id="IPR000531">
    <property type="entry name" value="Beta-barrel_TonB"/>
</dbReference>
<dbReference type="GO" id="GO:0009279">
    <property type="term" value="C:cell outer membrane"/>
    <property type="evidence" value="ECO:0007669"/>
    <property type="project" value="UniProtKB-SubCell"/>
</dbReference>
<organism evidence="16 17">
    <name type="scientific">Tamilnaduibacter salinus</name>
    <dbReference type="NCBI Taxonomy" id="1484056"/>
    <lineage>
        <taxon>Bacteria</taxon>
        <taxon>Pseudomonadati</taxon>
        <taxon>Pseudomonadota</taxon>
        <taxon>Gammaproteobacteria</taxon>
        <taxon>Pseudomonadales</taxon>
        <taxon>Marinobacteraceae</taxon>
        <taxon>Tamilnaduibacter</taxon>
    </lineage>
</organism>
<dbReference type="InterPro" id="IPR039426">
    <property type="entry name" value="TonB-dep_rcpt-like"/>
</dbReference>
<evidence type="ECO:0000313" key="16">
    <source>
        <dbReference type="EMBL" id="PAV26606.1"/>
    </source>
</evidence>
<evidence type="ECO:0000256" key="12">
    <source>
        <dbReference type="PROSITE-ProRule" id="PRU01360"/>
    </source>
</evidence>
<accession>A0A2A2I5M8</accession>
<keyword evidence="4" id="KW-0410">Iron transport</keyword>
<keyword evidence="3 12" id="KW-1134">Transmembrane beta strand</keyword>
<reference evidence="16 17" key="1">
    <citation type="submission" date="2017-07" db="EMBL/GenBank/DDBJ databases">
        <title>Tamlnaduibacter salinus (Mi-7) genome sequencing.</title>
        <authorList>
            <person name="Verma A."/>
            <person name="Krishnamurthi S."/>
        </authorList>
    </citation>
    <scope>NUCLEOTIDE SEQUENCE [LARGE SCALE GENOMIC DNA]</scope>
    <source>
        <strain evidence="16 17">Mi-7</strain>
    </source>
</reference>
<evidence type="ECO:0000256" key="10">
    <source>
        <dbReference type="ARBA" id="ARBA00023136"/>
    </source>
</evidence>
<protein>
    <submittedName>
        <fullName evidence="16">TonB-dependent receptor</fullName>
    </submittedName>
</protein>
<feature type="domain" description="TonB-dependent receptor-like beta-barrel" evidence="14">
    <location>
        <begin position="233"/>
        <end position="647"/>
    </location>
</feature>
<evidence type="ECO:0000256" key="7">
    <source>
        <dbReference type="ARBA" id="ARBA00023004"/>
    </source>
</evidence>
<keyword evidence="8" id="KW-0406">Ion transport</keyword>
<dbReference type="GO" id="GO:0015344">
    <property type="term" value="F:siderophore uptake transmembrane transporter activity"/>
    <property type="evidence" value="ECO:0007669"/>
    <property type="project" value="TreeGrafter"/>
</dbReference>
<evidence type="ECO:0000259" key="15">
    <source>
        <dbReference type="Pfam" id="PF07715"/>
    </source>
</evidence>
<dbReference type="SUPFAM" id="SSF56935">
    <property type="entry name" value="Porins"/>
    <property type="match status" value="1"/>
</dbReference>
<dbReference type="InterPro" id="IPR037066">
    <property type="entry name" value="Plug_dom_sf"/>
</dbReference>
<dbReference type="Pfam" id="PF07715">
    <property type="entry name" value="Plug"/>
    <property type="match status" value="1"/>
</dbReference>
<evidence type="ECO:0000256" key="11">
    <source>
        <dbReference type="ARBA" id="ARBA00023237"/>
    </source>
</evidence>
<evidence type="ECO:0000259" key="14">
    <source>
        <dbReference type="Pfam" id="PF00593"/>
    </source>
</evidence>
<evidence type="ECO:0000256" key="3">
    <source>
        <dbReference type="ARBA" id="ARBA00022452"/>
    </source>
</evidence>
<dbReference type="PANTHER" id="PTHR32552">
    <property type="entry name" value="FERRICHROME IRON RECEPTOR-RELATED"/>
    <property type="match status" value="1"/>
</dbReference>
<evidence type="ECO:0000256" key="13">
    <source>
        <dbReference type="RuleBase" id="RU003357"/>
    </source>
</evidence>
<feature type="domain" description="TonB-dependent receptor plug" evidence="15">
    <location>
        <begin position="45"/>
        <end position="155"/>
    </location>
</feature>
<keyword evidence="11 12" id="KW-0998">Cell outer membrane</keyword>
<dbReference type="Proteomes" id="UP000218332">
    <property type="component" value="Unassembled WGS sequence"/>
</dbReference>
<evidence type="ECO:0000256" key="4">
    <source>
        <dbReference type="ARBA" id="ARBA00022496"/>
    </source>
</evidence>
<evidence type="ECO:0000256" key="8">
    <source>
        <dbReference type="ARBA" id="ARBA00023065"/>
    </source>
</evidence>
<dbReference type="PANTHER" id="PTHR32552:SF68">
    <property type="entry name" value="FERRICHROME OUTER MEMBRANE TRANSPORTER_PHAGE RECEPTOR"/>
    <property type="match status" value="1"/>
</dbReference>
<keyword evidence="17" id="KW-1185">Reference proteome</keyword>
<dbReference type="Gene3D" id="2.40.170.20">
    <property type="entry name" value="TonB-dependent receptor, beta-barrel domain"/>
    <property type="match status" value="1"/>
</dbReference>
<dbReference type="Gene3D" id="2.170.130.10">
    <property type="entry name" value="TonB-dependent receptor, plug domain"/>
    <property type="match status" value="1"/>
</dbReference>
<keyword evidence="6" id="KW-0732">Signal</keyword>
<keyword evidence="2 12" id="KW-0813">Transport</keyword>
<evidence type="ECO:0000256" key="2">
    <source>
        <dbReference type="ARBA" id="ARBA00022448"/>
    </source>
</evidence>
<keyword evidence="9 13" id="KW-0798">TonB box</keyword>
<sequence length="688" mass="75349">MNVRQRHLIGVFSILLLAEAAQSQGPSHPDDTVIKVSSPRLTRPLYETPAAVSVVNRPAIQIGQQRLHLSESLDTVPGLFFQNRTNFAQGLRLSTRGFGARAPFGIRGIHIQVDGIPSTLPDGQAQIDALSLDSAERIEIIRGPSSVQYGNAAGGAIAVTTASGDQSPPDATLRLDGGSHGYRKGTVEASEQWADTSAHASLSWLDFEGYREQSEVRQGRLNTRIAHDWSGGQRLTVTLNALDTPTAEDPSGLSRTEVAEDRQQATEFARRLDSGQTVDQQTIGLNYEDPALLPGTLTLNTFFTHRDFAQQLPFPGSSRIAYDRLFYGSGADYQGRTSLVGHRLRYSVGAEVNRQSDERRRYEIGVNGDNQGQVQDETQTATEAGVFAEGDLALTSALSLSLGARFDRLRLAIDDQRLSDGDDSGERIYRETSGSAGLNYRITPSHQAYATIGTAFESPTFTEFANPDGSGGFNPEIGPQDALNREIGLRGTVGRGLSYELAAFLITVDDEILPFEQNGRTFYENAGETQRDGIELGVDWSLSYAWRLTSALTLADYRLENFRDSQGNNVDGNRFPGLPQEQWVSELTWRSTDQAFAAVELSYTGEVYAENSNQTRVSDYWLVNLRAGDSFAIGEQTIDVYGGLRNVTDEAYFSNIRVNANSDQPVDQRGYFEPAPGRTIYLGVALNL</sequence>
<keyword evidence="16" id="KW-0675">Receptor</keyword>
<keyword evidence="7" id="KW-0408">Iron</keyword>
<dbReference type="PROSITE" id="PS52016">
    <property type="entry name" value="TONB_DEPENDENT_REC_3"/>
    <property type="match status" value="1"/>
</dbReference>
<evidence type="ECO:0000313" key="17">
    <source>
        <dbReference type="Proteomes" id="UP000218332"/>
    </source>
</evidence>
<comment type="similarity">
    <text evidence="12 13">Belongs to the TonB-dependent receptor family.</text>
</comment>
<comment type="subcellular location">
    <subcellularLocation>
        <location evidence="1 12">Cell outer membrane</location>
        <topology evidence="1 12">Multi-pass membrane protein</topology>
    </subcellularLocation>
</comment>
<comment type="caution">
    <text evidence="16">The sequence shown here is derived from an EMBL/GenBank/DDBJ whole genome shotgun (WGS) entry which is preliminary data.</text>
</comment>
<evidence type="ECO:0000256" key="9">
    <source>
        <dbReference type="ARBA" id="ARBA00023077"/>
    </source>
</evidence>
<dbReference type="InterPro" id="IPR012910">
    <property type="entry name" value="Plug_dom"/>
</dbReference>
<name>A0A2A2I5M8_9GAMM</name>
<proteinExistence type="inferred from homology"/>
<evidence type="ECO:0000256" key="5">
    <source>
        <dbReference type="ARBA" id="ARBA00022692"/>
    </source>
</evidence>
<dbReference type="EMBL" id="NMPM01000020">
    <property type="protein sequence ID" value="PAV26606.1"/>
    <property type="molecule type" value="Genomic_DNA"/>
</dbReference>
<keyword evidence="5 12" id="KW-0812">Transmembrane</keyword>